<evidence type="ECO:0000259" key="2">
    <source>
        <dbReference type="PROSITE" id="PS50846"/>
    </source>
</evidence>
<comment type="caution">
    <text evidence="3">The sequence shown here is derived from an EMBL/GenBank/DDBJ whole genome shotgun (WGS) entry which is preliminary data.</text>
</comment>
<dbReference type="CDD" id="cd00371">
    <property type="entry name" value="HMA"/>
    <property type="match status" value="1"/>
</dbReference>
<dbReference type="InterPro" id="IPR036163">
    <property type="entry name" value="HMA_dom_sf"/>
</dbReference>
<keyword evidence="4" id="KW-1185">Reference proteome</keyword>
<dbReference type="EMBL" id="LAPV01000081">
    <property type="protein sequence ID" value="KKC33751.1"/>
    <property type="molecule type" value="Genomic_DNA"/>
</dbReference>
<dbReference type="RefSeq" id="WP_046170250.1">
    <property type="nucleotide sequence ID" value="NZ_LAPV01000081.1"/>
</dbReference>
<evidence type="ECO:0000256" key="1">
    <source>
        <dbReference type="ARBA" id="ARBA00022723"/>
    </source>
</evidence>
<keyword evidence="1" id="KW-0479">Metal-binding</keyword>
<proteinExistence type="predicted"/>
<dbReference type="SUPFAM" id="SSF55008">
    <property type="entry name" value="HMA, heavy metal-associated domain"/>
    <property type="match status" value="1"/>
</dbReference>
<organism evidence="3 4">
    <name type="scientific">Devosia psychrophila</name>
    <dbReference type="NCBI Taxonomy" id="728005"/>
    <lineage>
        <taxon>Bacteria</taxon>
        <taxon>Pseudomonadati</taxon>
        <taxon>Pseudomonadota</taxon>
        <taxon>Alphaproteobacteria</taxon>
        <taxon>Hyphomicrobiales</taxon>
        <taxon>Devosiaceae</taxon>
        <taxon>Devosia</taxon>
    </lineage>
</organism>
<dbReference type="InterPro" id="IPR017969">
    <property type="entry name" value="Heavy-metal-associated_CS"/>
</dbReference>
<protein>
    <recommendedName>
        <fullName evidence="2">HMA domain-containing protein</fullName>
    </recommendedName>
</protein>
<dbReference type="Proteomes" id="UP000033519">
    <property type="component" value="Unassembled WGS sequence"/>
</dbReference>
<dbReference type="PROSITE" id="PS50846">
    <property type="entry name" value="HMA_2"/>
    <property type="match status" value="1"/>
</dbReference>
<gene>
    <name evidence="3" type="ORF">WH91_06810</name>
</gene>
<sequence>MYEFQVNDMTCGHCVATVEKAVKSVDPSSKVAIDLGSHAVKIESDKPAASFAKAIEDAGYTGQLRGLPTKARRVRRAF</sequence>
<dbReference type="Pfam" id="PF00403">
    <property type="entry name" value="HMA"/>
    <property type="match status" value="1"/>
</dbReference>
<evidence type="ECO:0000313" key="3">
    <source>
        <dbReference type="EMBL" id="KKC33751.1"/>
    </source>
</evidence>
<feature type="domain" description="HMA" evidence="2">
    <location>
        <begin position="1"/>
        <end position="63"/>
    </location>
</feature>
<dbReference type="InterPro" id="IPR006121">
    <property type="entry name" value="HMA_dom"/>
</dbReference>
<accession>A0ABR5E0J1</accession>
<dbReference type="Gene3D" id="3.30.70.100">
    <property type="match status" value="1"/>
</dbReference>
<name>A0ABR5E0J1_9HYPH</name>
<dbReference type="PROSITE" id="PS01047">
    <property type="entry name" value="HMA_1"/>
    <property type="match status" value="1"/>
</dbReference>
<evidence type="ECO:0000313" key="4">
    <source>
        <dbReference type="Proteomes" id="UP000033519"/>
    </source>
</evidence>
<reference evidence="3 4" key="1">
    <citation type="submission" date="2015-03" db="EMBL/GenBank/DDBJ databases">
        <authorList>
            <person name="Lepp D."/>
            <person name="Hassan Y.I."/>
            <person name="Li X.-Z."/>
            <person name="Zhou T."/>
        </authorList>
    </citation>
    <scope>NUCLEOTIDE SEQUENCE [LARGE SCALE GENOMIC DNA]</scope>
    <source>
        <strain evidence="3 4">Cr7-05</strain>
    </source>
</reference>